<evidence type="ECO:0000256" key="1">
    <source>
        <dbReference type="ARBA" id="ARBA00022723"/>
    </source>
</evidence>
<dbReference type="SUPFAM" id="SSF57850">
    <property type="entry name" value="RING/U-box"/>
    <property type="match status" value="1"/>
</dbReference>
<evidence type="ECO:0000256" key="5">
    <source>
        <dbReference type="SAM" id="MobiDB-lite"/>
    </source>
</evidence>
<dbReference type="Proteomes" id="UP000472274">
    <property type="component" value="Unplaced"/>
</dbReference>
<protein>
    <recommendedName>
        <fullName evidence="6">RING-type domain-containing protein</fullName>
    </recommendedName>
</protein>
<feature type="region of interest" description="Disordered" evidence="5">
    <location>
        <begin position="1"/>
        <end position="25"/>
    </location>
</feature>
<dbReference type="Ensembl" id="ENSTMTT00000030698.1">
    <property type="protein sequence ID" value="ENSTMTP00000029614.1"/>
    <property type="gene ID" value="ENSTMTG00000021430.1"/>
</dbReference>
<dbReference type="Gene3D" id="3.30.40.10">
    <property type="entry name" value="Zinc/RING finger domain, C3HC4 (zinc finger)"/>
    <property type="match status" value="1"/>
</dbReference>
<evidence type="ECO:0000259" key="6">
    <source>
        <dbReference type="PROSITE" id="PS50089"/>
    </source>
</evidence>
<dbReference type="InterPro" id="IPR050143">
    <property type="entry name" value="TRIM/RBCC"/>
</dbReference>
<dbReference type="AlphaFoldDB" id="A0A674KE33"/>
<dbReference type="PROSITE" id="PS00518">
    <property type="entry name" value="ZF_RING_1"/>
    <property type="match status" value="1"/>
</dbReference>
<evidence type="ECO:0000313" key="8">
    <source>
        <dbReference type="Proteomes" id="UP000472274"/>
    </source>
</evidence>
<sequence>GENPGVLTEGDRDRPSGSPSPMASDPPAELHCPICLELFAVPVMLECGHNYCQGCITHYWGEPPAQPGDAIPCRCPECRCPAPGGKYVPNRALGQLADRARESTPAREGPSPDEELLGEPLFCMDHGSLTRALDTETPGCNGLPVVPVF</sequence>
<dbReference type="InterPro" id="IPR001841">
    <property type="entry name" value="Znf_RING"/>
</dbReference>
<dbReference type="PROSITE" id="PS50089">
    <property type="entry name" value="ZF_RING_2"/>
    <property type="match status" value="1"/>
</dbReference>
<reference evidence="7" key="1">
    <citation type="submission" date="2025-08" db="UniProtKB">
        <authorList>
            <consortium name="Ensembl"/>
        </authorList>
    </citation>
    <scope>IDENTIFICATION</scope>
</reference>
<dbReference type="PANTHER" id="PTHR24103">
    <property type="entry name" value="E3 UBIQUITIN-PROTEIN LIGASE TRIM"/>
    <property type="match status" value="1"/>
</dbReference>
<dbReference type="GO" id="GO:0008270">
    <property type="term" value="F:zinc ion binding"/>
    <property type="evidence" value="ECO:0007669"/>
    <property type="project" value="UniProtKB-KW"/>
</dbReference>
<dbReference type="Pfam" id="PF13445">
    <property type="entry name" value="zf-RING_UBOX"/>
    <property type="match status" value="1"/>
</dbReference>
<evidence type="ECO:0000313" key="7">
    <source>
        <dbReference type="Ensembl" id="ENSTMTP00000029614.1"/>
    </source>
</evidence>
<keyword evidence="3" id="KW-0862">Zinc</keyword>
<keyword evidence="2 4" id="KW-0863">Zinc-finger</keyword>
<dbReference type="SMART" id="SM00184">
    <property type="entry name" value="RING"/>
    <property type="match status" value="1"/>
</dbReference>
<reference evidence="7" key="2">
    <citation type="submission" date="2025-09" db="UniProtKB">
        <authorList>
            <consortium name="Ensembl"/>
        </authorList>
    </citation>
    <scope>IDENTIFICATION</scope>
</reference>
<keyword evidence="8" id="KW-1185">Reference proteome</keyword>
<dbReference type="InterPro" id="IPR013083">
    <property type="entry name" value="Znf_RING/FYVE/PHD"/>
</dbReference>
<dbReference type="GeneTree" id="ENSGT01030000234669"/>
<name>A0A674KE33_9SAUR</name>
<evidence type="ECO:0000256" key="4">
    <source>
        <dbReference type="PROSITE-ProRule" id="PRU00175"/>
    </source>
</evidence>
<proteinExistence type="predicted"/>
<dbReference type="InParanoid" id="A0A674KE33"/>
<evidence type="ECO:0000256" key="2">
    <source>
        <dbReference type="ARBA" id="ARBA00022771"/>
    </source>
</evidence>
<accession>A0A674KE33</accession>
<evidence type="ECO:0000256" key="3">
    <source>
        <dbReference type="ARBA" id="ARBA00022833"/>
    </source>
</evidence>
<keyword evidence="1" id="KW-0479">Metal-binding</keyword>
<dbReference type="InterPro" id="IPR027370">
    <property type="entry name" value="Znf-RING_euk"/>
</dbReference>
<organism evidence="7 8">
    <name type="scientific">Terrapene triunguis</name>
    <name type="common">Three-toed box turtle</name>
    <dbReference type="NCBI Taxonomy" id="2587831"/>
    <lineage>
        <taxon>Eukaryota</taxon>
        <taxon>Metazoa</taxon>
        <taxon>Chordata</taxon>
        <taxon>Craniata</taxon>
        <taxon>Vertebrata</taxon>
        <taxon>Euteleostomi</taxon>
        <taxon>Archelosauria</taxon>
        <taxon>Testudinata</taxon>
        <taxon>Testudines</taxon>
        <taxon>Cryptodira</taxon>
        <taxon>Durocryptodira</taxon>
        <taxon>Testudinoidea</taxon>
        <taxon>Emydidae</taxon>
        <taxon>Terrapene</taxon>
    </lineage>
</organism>
<dbReference type="InterPro" id="IPR017907">
    <property type="entry name" value="Znf_RING_CS"/>
</dbReference>
<feature type="domain" description="RING-type" evidence="6">
    <location>
        <begin position="32"/>
        <end position="79"/>
    </location>
</feature>